<name>A0A4C1UEG3_EUMVA</name>
<keyword evidence="2" id="KW-1185">Reference proteome</keyword>
<accession>A0A4C1UEG3</accession>
<reference evidence="1 2" key="1">
    <citation type="journal article" date="2019" name="Commun. Biol.">
        <title>The bagworm genome reveals a unique fibroin gene that provides high tensile strength.</title>
        <authorList>
            <person name="Kono N."/>
            <person name="Nakamura H."/>
            <person name="Ohtoshi R."/>
            <person name="Tomita M."/>
            <person name="Numata K."/>
            <person name="Arakawa K."/>
        </authorList>
    </citation>
    <scope>NUCLEOTIDE SEQUENCE [LARGE SCALE GENOMIC DNA]</scope>
</reference>
<proteinExistence type="predicted"/>
<evidence type="ECO:0000313" key="1">
    <source>
        <dbReference type="EMBL" id="GBP24362.1"/>
    </source>
</evidence>
<dbReference type="Proteomes" id="UP000299102">
    <property type="component" value="Unassembled WGS sequence"/>
</dbReference>
<gene>
    <name evidence="1" type="ORF">EVAR_9460_1</name>
</gene>
<evidence type="ECO:0000313" key="2">
    <source>
        <dbReference type="Proteomes" id="UP000299102"/>
    </source>
</evidence>
<dbReference type="EMBL" id="BGZK01000160">
    <property type="protein sequence ID" value="GBP24362.1"/>
    <property type="molecule type" value="Genomic_DNA"/>
</dbReference>
<protein>
    <submittedName>
        <fullName evidence="1">Uncharacterized protein</fullName>
    </submittedName>
</protein>
<dbReference type="AlphaFoldDB" id="A0A4C1UEG3"/>
<sequence length="104" mass="11278">MRPLIMSLNAGTGVDGRLSEQKRRHLRGYIPKIYLMEGTPVRVGDGLGPRSSGMPRKPVTNIYMVVACWFLKRAVTHGGGGIVVVLTRQNTLDQGLGAHAPITI</sequence>
<organism evidence="1 2">
    <name type="scientific">Eumeta variegata</name>
    <name type="common">Bagworm moth</name>
    <name type="synonym">Eumeta japonica</name>
    <dbReference type="NCBI Taxonomy" id="151549"/>
    <lineage>
        <taxon>Eukaryota</taxon>
        <taxon>Metazoa</taxon>
        <taxon>Ecdysozoa</taxon>
        <taxon>Arthropoda</taxon>
        <taxon>Hexapoda</taxon>
        <taxon>Insecta</taxon>
        <taxon>Pterygota</taxon>
        <taxon>Neoptera</taxon>
        <taxon>Endopterygota</taxon>
        <taxon>Lepidoptera</taxon>
        <taxon>Glossata</taxon>
        <taxon>Ditrysia</taxon>
        <taxon>Tineoidea</taxon>
        <taxon>Psychidae</taxon>
        <taxon>Oiketicinae</taxon>
        <taxon>Eumeta</taxon>
    </lineage>
</organism>
<comment type="caution">
    <text evidence="1">The sequence shown here is derived from an EMBL/GenBank/DDBJ whole genome shotgun (WGS) entry which is preliminary data.</text>
</comment>